<dbReference type="CDD" id="cd03038">
    <property type="entry name" value="GST_N_etherase_LigE"/>
    <property type="match status" value="1"/>
</dbReference>
<comment type="caution">
    <text evidence="2">The sequence shown here is derived from an EMBL/GenBank/DDBJ whole genome shotgun (WGS) entry which is preliminary data.</text>
</comment>
<accession>A0A409W0T2</accession>
<proteinExistence type="predicted"/>
<dbReference type="InterPro" id="IPR004045">
    <property type="entry name" value="Glutathione_S-Trfase_N"/>
</dbReference>
<keyword evidence="3" id="KW-1185">Reference proteome</keyword>
<dbReference type="InParanoid" id="A0A409W0T2"/>
<dbReference type="InterPro" id="IPR054416">
    <property type="entry name" value="GST_UstS-like_C"/>
</dbReference>
<dbReference type="Gene3D" id="1.20.1050.10">
    <property type="match status" value="1"/>
</dbReference>
<feature type="domain" description="GST N-terminal" evidence="1">
    <location>
        <begin position="8"/>
        <end position="99"/>
    </location>
</feature>
<dbReference type="Gene3D" id="3.40.30.10">
    <property type="entry name" value="Glutaredoxin"/>
    <property type="match status" value="1"/>
</dbReference>
<name>A0A409W0T2_9AGAR</name>
<dbReference type="SUPFAM" id="SSF52833">
    <property type="entry name" value="Thioredoxin-like"/>
    <property type="match status" value="1"/>
</dbReference>
<organism evidence="2 3">
    <name type="scientific">Gymnopilus dilepis</name>
    <dbReference type="NCBI Taxonomy" id="231916"/>
    <lineage>
        <taxon>Eukaryota</taxon>
        <taxon>Fungi</taxon>
        <taxon>Dikarya</taxon>
        <taxon>Basidiomycota</taxon>
        <taxon>Agaricomycotina</taxon>
        <taxon>Agaricomycetes</taxon>
        <taxon>Agaricomycetidae</taxon>
        <taxon>Agaricales</taxon>
        <taxon>Agaricineae</taxon>
        <taxon>Hymenogastraceae</taxon>
        <taxon>Gymnopilus</taxon>
    </lineage>
</organism>
<evidence type="ECO:0000313" key="2">
    <source>
        <dbReference type="EMBL" id="PPQ72101.1"/>
    </source>
</evidence>
<dbReference type="InterPro" id="IPR036249">
    <property type="entry name" value="Thioredoxin-like_sf"/>
</dbReference>
<sequence>MKLIFYDIPSRLARKAWSPNTWKTRYCLNYKGIPYQTEWVEYPDIEPLYKEIGLQPTSVKPDGTPRCTLPAIHDPSTGVKMGNSFDIAEYLDQKYPNSPRIFPHNSAGIQAPFAGAFAAHVKPIWNFLVPPECEILNPRSAEWFRQSREKEFGVARLEDITPTGDRRVKEWKKVERGFAKIDAWYAKNGGSGPFIWATPCWADFVVGGYLAWIRAALGEESEEWRDFTSWHGGRWKALAEGLKKYEEIH</sequence>
<dbReference type="EMBL" id="NHYE01005473">
    <property type="protein sequence ID" value="PPQ72101.1"/>
    <property type="molecule type" value="Genomic_DNA"/>
</dbReference>
<dbReference type="OrthoDB" id="4951845at2759"/>
<evidence type="ECO:0000313" key="3">
    <source>
        <dbReference type="Proteomes" id="UP000284706"/>
    </source>
</evidence>
<dbReference type="PROSITE" id="PS50404">
    <property type="entry name" value="GST_NTER"/>
    <property type="match status" value="1"/>
</dbReference>
<gene>
    <name evidence="2" type="ORF">CVT26_006879</name>
</gene>
<protein>
    <recommendedName>
        <fullName evidence="1">GST N-terminal domain-containing protein</fullName>
    </recommendedName>
</protein>
<evidence type="ECO:0000259" key="1">
    <source>
        <dbReference type="PROSITE" id="PS50404"/>
    </source>
</evidence>
<dbReference type="Pfam" id="PF22041">
    <property type="entry name" value="GST_C_7"/>
    <property type="match status" value="1"/>
</dbReference>
<reference evidence="2 3" key="1">
    <citation type="journal article" date="2018" name="Evol. Lett.">
        <title>Horizontal gene cluster transfer increased hallucinogenic mushroom diversity.</title>
        <authorList>
            <person name="Reynolds H.T."/>
            <person name="Vijayakumar V."/>
            <person name="Gluck-Thaler E."/>
            <person name="Korotkin H.B."/>
            <person name="Matheny P.B."/>
            <person name="Slot J.C."/>
        </authorList>
    </citation>
    <scope>NUCLEOTIDE SEQUENCE [LARGE SCALE GENOMIC DNA]</scope>
    <source>
        <strain evidence="2 3">SRW20</strain>
    </source>
</reference>
<dbReference type="Pfam" id="PF13409">
    <property type="entry name" value="GST_N_2"/>
    <property type="match status" value="1"/>
</dbReference>
<dbReference type="Proteomes" id="UP000284706">
    <property type="component" value="Unassembled WGS sequence"/>
</dbReference>
<dbReference type="AlphaFoldDB" id="A0A409W0T2"/>